<dbReference type="PROSITE" id="PS51257">
    <property type="entry name" value="PROKAR_LIPOPROTEIN"/>
    <property type="match status" value="1"/>
</dbReference>
<name>A0A3A8NEE0_9BACT</name>
<feature type="region of interest" description="Disordered" evidence="1">
    <location>
        <begin position="29"/>
        <end position="55"/>
    </location>
</feature>
<dbReference type="RefSeq" id="WP_120627462.1">
    <property type="nucleotide sequence ID" value="NZ_RAWG01000158.1"/>
</dbReference>
<keyword evidence="4" id="KW-1185">Reference proteome</keyword>
<sequence>MAARLVLLGGALLMGLWVAGCDDGETLKPPADAGTTVDSGVDAGDSGTVDPGDGGGGRSDFTCNVVKQDGCAAGQSCLYTDLTDGGTGSRCFEGACDPVRQGCASGQRCTYVRSDAGDTQRQCVAAGTAAEGAPCTLAEAPPGQTYDTCAAGLYCKDEALSGGGTGFFCRKLCHATSDCASGDCNTVLRLAGTQELPLVCGPPSSPCNAFSQDCESPLGCYPASNGPVCAGSGTLAEGAACEFSNQCSPGSTCVVSGGTGNCRTLCRFPSGSPACASGSCRAITNNGDVGACVP</sequence>
<dbReference type="Proteomes" id="UP000273405">
    <property type="component" value="Unassembled WGS sequence"/>
</dbReference>
<reference evidence="4" key="1">
    <citation type="submission" date="2018-09" db="EMBL/GenBank/DDBJ databases">
        <authorList>
            <person name="Livingstone P.G."/>
            <person name="Whitworth D.E."/>
        </authorList>
    </citation>
    <scope>NUCLEOTIDE SEQUENCE [LARGE SCALE GENOMIC DNA]</scope>
    <source>
        <strain evidence="4">CA040B</strain>
    </source>
</reference>
<evidence type="ECO:0000256" key="1">
    <source>
        <dbReference type="SAM" id="MobiDB-lite"/>
    </source>
</evidence>
<evidence type="ECO:0000313" key="3">
    <source>
        <dbReference type="EMBL" id="RKH39575.1"/>
    </source>
</evidence>
<evidence type="ECO:0000256" key="2">
    <source>
        <dbReference type="SAM" id="SignalP"/>
    </source>
</evidence>
<protein>
    <recommendedName>
        <fullName evidence="5">Lipoprotein</fullName>
    </recommendedName>
</protein>
<dbReference type="AlphaFoldDB" id="A0A3A8NEE0"/>
<evidence type="ECO:0008006" key="5">
    <source>
        <dbReference type="Google" id="ProtNLM"/>
    </source>
</evidence>
<dbReference type="EMBL" id="RAWG01000158">
    <property type="protein sequence ID" value="RKH39575.1"/>
    <property type="molecule type" value="Genomic_DNA"/>
</dbReference>
<organism evidence="3 4">
    <name type="scientific">Corallococcus sicarius</name>
    <dbReference type="NCBI Taxonomy" id="2316726"/>
    <lineage>
        <taxon>Bacteria</taxon>
        <taxon>Pseudomonadati</taxon>
        <taxon>Myxococcota</taxon>
        <taxon>Myxococcia</taxon>
        <taxon>Myxococcales</taxon>
        <taxon>Cystobacterineae</taxon>
        <taxon>Myxococcaceae</taxon>
        <taxon>Corallococcus</taxon>
    </lineage>
</organism>
<dbReference type="OrthoDB" id="5505241at2"/>
<feature type="signal peptide" evidence="2">
    <location>
        <begin position="1"/>
        <end position="19"/>
    </location>
</feature>
<evidence type="ECO:0000313" key="4">
    <source>
        <dbReference type="Proteomes" id="UP000273405"/>
    </source>
</evidence>
<accession>A0A3A8NEE0</accession>
<keyword evidence="2" id="KW-0732">Signal</keyword>
<proteinExistence type="predicted"/>
<gene>
    <name evidence="3" type="ORF">D7X12_23185</name>
</gene>
<feature type="chain" id="PRO_5017225606" description="Lipoprotein" evidence="2">
    <location>
        <begin position="20"/>
        <end position="294"/>
    </location>
</feature>
<comment type="caution">
    <text evidence="3">The sequence shown here is derived from an EMBL/GenBank/DDBJ whole genome shotgun (WGS) entry which is preliminary data.</text>
</comment>